<evidence type="ECO:0000256" key="2">
    <source>
        <dbReference type="ARBA" id="ARBA00023242"/>
    </source>
</evidence>
<dbReference type="PANTHER" id="PTHR28032">
    <property type="entry name" value="FI02826P"/>
    <property type="match status" value="1"/>
</dbReference>
<dbReference type="GO" id="GO:0031144">
    <property type="term" value="P:proteasome localization"/>
    <property type="evidence" value="ECO:0007669"/>
    <property type="project" value="UniProtKB-UniRule"/>
</dbReference>
<dbReference type="Gene3D" id="1.20.58.1590">
    <property type="entry name" value="Tethering factor for nuclear proteasome Cut8/Sts1"/>
    <property type="match status" value="1"/>
</dbReference>
<keyword evidence="6" id="KW-1185">Reference proteome</keyword>
<dbReference type="OrthoDB" id="10061064at2759"/>
<dbReference type="InterPro" id="IPR038422">
    <property type="entry name" value="Cut8/Sts1_sf"/>
</dbReference>
<dbReference type="GO" id="GO:0031965">
    <property type="term" value="C:nuclear membrane"/>
    <property type="evidence" value="ECO:0007669"/>
    <property type="project" value="TreeGrafter"/>
</dbReference>
<reference evidence="5" key="1">
    <citation type="submission" date="2022-07" db="EMBL/GenBank/DDBJ databases">
        <title>Phylogenomic reconstructions and comparative analyses of Kickxellomycotina fungi.</title>
        <authorList>
            <person name="Reynolds N.K."/>
            <person name="Stajich J.E."/>
            <person name="Barry K."/>
            <person name="Grigoriev I.V."/>
            <person name="Crous P."/>
            <person name="Smith M.E."/>
        </authorList>
    </citation>
    <scope>NUCLEOTIDE SEQUENCE</scope>
    <source>
        <strain evidence="5">IMI 214461</strain>
    </source>
</reference>
<dbReference type="GO" id="GO:0070628">
    <property type="term" value="F:proteasome binding"/>
    <property type="evidence" value="ECO:0007669"/>
    <property type="project" value="TreeGrafter"/>
</dbReference>
<accession>A0A9W8BFU5</accession>
<keyword evidence="3" id="KW-0813">Transport</keyword>
<name>A0A9W8BFU5_9FUNG</name>
<evidence type="ECO:0000313" key="5">
    <source>
        <dbReference type="EMBL" id="KAJ1998811.1"/>
    </source>
</evidence>
<dbReference type="Proteomes" id="UP001150907">
    <property type="component" value="Unassembled WGS sequence"/>
</dbReference>
<dbReference type="GO" id="GO:0000502">
    <property type="term" value="C:proteasome complex"/>
    <property type="evidence" value="ECO:0007669"/>
    <property type="project" value="UniProtKB-KW"/>
</dbReference>
<keyword evidence="5" id="KW-0647">Proteasome</keyword>
<evidence type="ECO:0000256" key="4">
    <source>
        <dbReference type="SAM" id="MobiDB-lite"/>
    </source>
</evidence>
<feature type="compositionally biased region" description="Basic and acidic residues" evidence="4">
    <location>
        <begin position="93"/>
        <end position="103"/>
    </location>
</feature>
<dbReference type="Pfam" id="PF08559">
    <property type="entry name" value="Cut8"/>
    <property type="match status" value="1"/>
</dbReference>
<dbReference type="InterPro" id="IPR013868">
    <property type="entry name" value="Cut8/Sts1_fam"/>
</dbReference>
<evidence type="ECO:0000256" key="1">
    <source>
        <dbReference type="ARBA" id="ARBA00006199"/>
    </source>
</evidence>
<keyword evidence="3" id="KW-0963">Cytoplasm</keyword>
<sequence length="335" mass="36528">MSQQGHWKASALAATFSASGGFSGTAWGAARAPHMSGEIGFGMGFGVAAAQGGSHAAPEAEARRQKRKASSEDDESMGSSSPTPEPAGRKTRRMADGLRRSRAADAAAPNEVALDKLLEPLEEKSLRQLLDTLVAQNPQLAAQVRQLVPKPTVTSACSQLERLERRLQAAFPYNKSGPSADDYTYHRVRPALEELRDTIVMYLDHFTHYGLAGSQPPVPNALPHPAEWFDLLTHATDVAVRMPKWDRPENNAIRRETLRLLADGWLRAIMATARWTAEGHIVGRDMLSQWALQLDRLSAGAADPALFRPAAHAFQRSFGHRTAHAPPRVPLETTT</sequence>
<organism evidence="5 6">
    <name type="scientific">Coemansia thaxteri</name>
    <dbReference type="NCBI Taxonomy" id="2663907"/>
    <lineage>
        <taxon>Eukaryota</taxon>
        <taxon>Fungi</taxon>
        <taxon>Fungi incertae sedis</taxon>
        <taxon>Zoopagomycota</taxon>
        <taxon>Kickxellomycotina</taxon>
        <taxon>Kickxellomycetes</taxon>
        <taxon>Kickxellales</taxon>
        <taxon>Kickxellaceae</taxon>
        <taxon>Coemansia</taxon>
    </lineage>
</organism>
<dbReference type="AlphaFoldDB" id="A0A9W8BFU5"/>
<comment type="function">
    <text evidence="3">Involved in ubiquitin-mediated protein degradation. Regulatory factor in the ubiquitin/proteasome pathway that controls the turnover of proteasome substrates. Targets proteasomes to the nucleus and facilitates the degradation of nuclear proteins.</text>
</comment>
<protein>
    <recommendedName>
        <fullName evidence="3">Tethering factor for nuclear proteasome STS1</fullName>
    </recommendedName>
</protein>
<feature type="region of interest" description="Disordered" evidence="4">
    <location>
        <begin position="52"/>
        <end position="107"/>
    </location>
</feature>
<dbReference type="GO" id="GO:0005737">
    <property type="term" value="C:cytoplasm"/>
    <property type="evidence" value="ECO:0007669"/>
    <property type="project" value="UniProtKB-SubCell"/>
</dbReference>
<dbReference type="GO" id="GO:0015031">
    <property type="term" value="P:protein transport"/>
    <property type="evidence" value="ECO:0007669"/>
    <property type="project" value="UniProtKB-UniRule"/>
</dbReference>
<proteinExistence type="inferred from homology"/>
<evidence type="ECO:0000313" key="6">
    <source>
        <dbReference type="Proteomes" id="UP001150907"/>
    </source>
</evidence>
<gene>
    <name evidence="5" type="primary">STS1</name>
    <name evidence="5" type="ORF">H4R26_005314</name>
</gene>
<comment type="similarity">
    <text evidence="1 3">Belongs to the cut8/STS1 family.</text>
</comment>
<keyword evidence="3" id="KW-0653">Protein transport</keyword>
<comment type="subunit">
    <text evidence="3">Binds the proteasome.</text>
</comment>
<comment type="caution">
    <text evidence="5">The sequence shown here is derived from an EMBL/GenBank/DDBJ whole genome shotgun (WGS) entry which is preliminary data.</text>
</comment>
<comment type="subcellular location">
    <subcellularLocation>
        <location evidence="3">Cytoplasm</location>
    </subcellularLocation>
    <subcellularLocation>
        <location evidence="3">Nucleus</location>
    </subcellularLocation>
</comment>
<keyword evidence="2 3" id="KW-0539">Nucleus</keyword>
<dbReference type="PANTHER" id="PTHR28032:SF1">
    <property type="entry name" value="FI02826P"/>
    <property type="match status" value="1"/>
</dbReference>
<dbReference type="EMBL" id="JANBQF010000857">
    <property type="protein sequence ID" value="KAJ1998811.1"/>
    <property type="molecule type" value="Genomic_DNA"/>
</dbReference>
<dbReference type="GO" id="GO:0071630">
    <property type="term" value="P:nuclear protein quality control by the ubiquitin-proteasome system"/>
    <property type="evidence" value="ECO:0007669"/>
    <property type="project" value="UniProtKB-UniRule"/>
</dbReference>
<evidence type="ECO:0000256" key="3">
    <source>
        <dbReference type="RuleBase" id="RU368013"/>
    </source>
</evidence>